<reference evidence="4 5" key="1">
    <citation type="journal article" date="2018" name="IMA Fungus">
        <title>IMA Genome-F 10: Nine draft genome sequences of Claviceps purpurea s.lat., including C. arundinis, C. humidiphila, and C. cf. spartinae, pseudomolecules for the pitch canker pathogen Fusarium circinatum, draft genome of Davidsoniella eucalypti, Grosmannia galeiformis, Quambalaria eucalypti, and Teratosphaeria destructans.</title>
        <authorList>
            <person name="Wingfield B.D."/>
            <person name="Liu M."/>
            <person name="Nguyen H.D."/>
            <person name="Lane F.A."/>
            <person name="Morgan S.W."/>
            <person name="De Vos L."/>
            <person name="Wilken P.M."/>
            <person name="Duong T.A."/>
            <person name="Aylward J."/>
            <person name="Coetzee M.P."/>
            <person name="Dadej K."/>
            <person name="De Beer Z.W."/>
            <person name="Findlay W."/>
            <person name="Havenga M."/>
            <person name="Kolarik M."/>
            <person name="Menzies J.G."/>
            <person name="Naidoo K."/>
            <person name="Pochopski O."/>
            <person name="Shoukouhi P."/>
            <person name="Santana Q.C."/>
            <person name="Seifert K.A."/>
            <person name="Soal N."/>
            <person name="Steenkamp E.T."/>
            <person name="Tatham C.T."/>
            <person name="van der Nest M.A."/>
            <person name="Wingfield M.J."/>
        </authorList>
    </citation>
    <scope>NUCLEOTIDE SEQUENCE [LARGE SCALE GENOMIC DNA]</scope>
    <source>
        <strain evidence="4">CMW44962</strain>
    </source>
</reference>
<dbReference type="Pfam" id="PF04921">
    <property type="entry name" value="XAP5"/>
    <property type="match status" value="1"/>
</dbReference>
<evidence type="ECO:0000259" key="3">
    <source>
        <dbReference type="Pfam" id="PF04921"/>
    </source>
</evidence>
<feature type="compositionally biased region" description="Polar residues" evidence="2">
    <location>
        <begin position="1"/>
        <end position="19"/>
    </location>
</feature>
<feature type="compositionally biased region" description="Polar residues" evidence="2">
    <location>
        <begin position="282"/>
        <end position="305"/>
    </location>
</feature>
<feature type="coiled-coil region" evidence="1">
    <location>
        <begin position="151"/>
        <end position="178"/>
    </location>
</feature>
<name>A0A9W7VY07_9PEZI</name>
<feature type="compositionally biased region" description="Basic and acidic residues" evidence="2">
    <location>
        <begin position="332"/>
        <end position="348"/>
    </location>
</feature>
<feature type="compositionally biased region" description="Basic and acidic residues" evidence="2">
    <location>
        <begin position="43"/>
        <end position="53"/>
    </location>
</feature>
<dbReference type="PANTHER" id="PTHR12722">
    <property type="entry name" value="XAP-5 PROTEIN-RELATED"/>
    <property type="match status" value="1"/>
</dbReference>
<feature type="region of interest" description="Disordered" evidence="2">
    <location>
        <begin position="84"/>
        <end position="103"/>
    </location>
</feature>
<evidence type="ECO:0000313" key="4">
    <source>
        <dbReference type="EMBL" id="KAH9807837.1"/>
    </source>
</evidence>
<feature type="region of interest" description="Disordered" evidence="2">
    <location>
        <begin position="43"/>
        <end position="75"/>
    </location>
</feature>
<feature type="compositionally biased region" description="Basic and acidic residues" evidence="2">
    <location>
        <begin position="362"/>
        <end position="375"/>
    </location>
</feature>
<reference evidence="4 5" key="2">
    <citation type="journal article" date="2021" name="Curr. Genet.">
        <title>Genetic response to nitrogen starvation in the aggressive Eucalyptus foliar pathogen Teratosphaeria destructans.</title>
        <authorList>
            <person name="Havenga M."/>
            <person name="Wingfield B.D."/>
            <person name="Wingfield M.J."/>
            <person name="Dreyer L.L."/>
            <person name="Roets F."/>
            <person name="Aylward J."/>
        </authorList>
    </citation>
    <scope>NUCLEOTIDE SEQUENCE [LARGE SCALE GENOMIC DNA]</scope>
    <source>
        <strain evidence="4">CMW44962</strain>
    </source>
</reference>
<feature type="region of interest" description="Disordered" evidence="2">
    <location>
        <begin position="1"/>
        <end position="25"/>
    </location>
</feature>
<organism evidence="4 5">
    <name type="scientific">Teratosphaeria destructans</name>
    <dbReference type="NCBI Taxonomy" id="418781"/>
    <lineage>
        <taxon>Eukaryota</taxon>
        <taxon>Fungi</taxon>
        <taxon>Dikarya</taxon>
        <taxon>Ascomycota</taxon>
        <taxon>Pezizomycotina</taxon>
        <taxon>Dothideomycetes</taxon>
        <taxon>Dothideomycetidae</taxon>
        <taxon>Mycosphaerellales</taxon>
        <taxon>Teratosphaeriaceae</taxon>
        <taxon>Teratosphaeria</taxon>
    </lineage>
</organism>
<dbReference type="InterPro" id="IPR048337">
    <property type="entry name" value="FAM50A/XAP5_C"/>
</dbReference>
<dbReference type="AlphaFoldDB" id="A0A9W7VY07"/>
<keyword evidence="5" id="KW-1185">Reference proteome</keyword>
<feature type="region of interest" description="Disordered" evidence="2">
    <location>
        <begin position="275"/>
        <end position="384"/>
    </location>
</feature>
<gene>
    <name evidence="4" type="ORF">Tdes44962_MAKER06353</name>
</gene>
<keyword evidence="1" id="KW-0175">Coiled coil</keyword>
<sequence>MADSGSSTPNNQRFQTQGHTAEDLLKEQTYGLVTLGDFRKRRAEAVEQSERTSQDVTPTESGAATPAGELAPKAVFKKRKKAAKKGGLSFGDDEGDDIRSGTLAATPGSAISAQAASNAATDPDDAPIAKKRLKPNAAVANTPKAMTKSAVLRETQLKEQLRKEYLQLQEAVKATEMIIPFTFFDGKSSPGGICRMKKGEQIWLFLERARKVGADMAGKGDRSKKDWARISVDDLMVVRGDLIIPHHYDFHYFALNRAIGYNNITIFPSSAEPTAATPSHLLPTTSPSQTATPESEASRNNVLSTAASRAEASERAKTQQIPDSELEGFDDDPNRTKVVDRRWYERNKHIYPASTWEDFDPDRDYSKGGRKDRDGNAFFFSSGR</sequence>
<proteinExistence type="predicted"/>
<accession>A0A9W7VY07</accession>
<feature type="domain" description="FAM50A/XAP5 C-terminal" evidence="3">
    <location>
        <begin position="175"/>
        <end position="367"/>
    </location>
</feature>
<dbReference type="GO" id="GO:0005634">
    <property type="term" value="C:nucleus"/>
    <property type="evidence" value="ECO:0007669"/>
    <property type="project" value="InterPro"/>
</dbReference>
<evidence type="ECO:0000256" key="1">
    <source>
        <dbReference type="SAM" id="Coils"/>
    </source>
</evidence>
<dbReference type="GO" id="GO:0006325">
    <property type="term" value="P:chromatin organization"/>
    <property type="evidence" value="ECO:0007669"/>
    <property type="project" value="TreeGrafter"/>
</dbReference>
<comment type="caution">
    <text evidence="4">The sequence shown here is derived from an EMBL/GenBank/DDBJ whole genome shotgun (WGS) entry which is preliminary data.</text>
</comment>
<dbReference type="Proteomes" id="UP001138500">
    <property type="component" value="Unassembled WGS sequence"/>
</dbReference>
<evidence type="ECO:0000256" key="2">
    <source>
        <dbReference type="SAM" id="MobiDB-lite"/>
    </source>
</evidence>
<dbReference type="OrthoDB" id="1562195at2759"/>
<dbReference type="InterPro" id="IPR007005">
    <property type="entry name" value="XAP5"/>
</dbReference>
<dbReference type="PANTHER" id="PTHR12722:SF0">
    <property type="entry name" value="PROTEIN FAM50A"/>
    <property type="match status" value="1"/>
</dbReference>
<protein>
    <submittedName>
        <fullName evidence="4">XAP5, circadian clock regulator</fullName>
    </submittedName>
</protein>
<evidence type="ECO:0000313" key="5">
    <source>
        <dbReference type="Proteomes" id="UP001138500"/>
    </source>
</evidence>
<dbReference type="EMBL" id="RIBY02002622">
    <property type="protein sequence ID" value="KAH9807837.1"/>
    <property type="molecule type" value="Genomic_DNA"/>
</dbReference>